<organism evidence="1 2">
    <name type="scientific">Saguinus oedipus</name>
    <name type="common">Cotton-top tamarin</name>
    <name type="synonym">Oedipomidas oedipus</name>
    <dbReference type="NCBI Taxonomy" id="9490"/>
    <lineage>
        <taxon>Eukaryota</taxon>
        <taxon>Metazoa</taxon>
        <taxon>Chordata</taxon>
        <taxon>Craniata</taxon>
        <taxon>Vertebrata</taxon>
        <taxon>Euteleostomi</taxon>
        <taxon>Mammalia</taxon>
        <taxon>Eutheria</taxon>
        <taxon>Euarchontoglires</taxon>
        <taxon>Primates</taxon>
        <taxon>Haplorrhini</taxon>
        <taxon>Platyrrhini</taxon>
        <taxon>Cebidae</taxon>
        <taxon>Callitrichinae</taxon>
        <taxon>Saguinus</taxon>
    </lineage>
</organism>
<comment type="caution">
    <text evidence="1">The sequence shown here is derived from an EMBL/GenBank/DDBJ whole genome shotgun (WGS) entry which is preliminary data.</text>
</comment>
<sequence>GSLSPSRLLLAWPKGRCSQSDLSKIASLRGEAEGKANSSGLWLAVVAVLSFSRQQPNSVLQPDTLLGRRSDQP</sequence>
<protein>
    <submittedName>
        <fullName evidence="1">Uncharacterized protein</fullName>
    </submittedName>
</protein>
<proteinExistence type="predicted"/>
<feature type="non-terminal residue" evidence="1">
    <location>
        <position position="1"/>
    </location>
</feature>
<dbReference type="EMBL" id="JASSZA010000011">
    <property type="protein sequence ID" value="KAK2098151.1"/>
    <property type="molecule type" value="Genomic_DNA"/>
</dbReference>
<gene>
    <name evidence="1" type="ORF">P7K49_023602</name>
</gene>
<accession>A0ABQ9UMR3</accession>
<name>A0ABQ9UMR3_SAGOE</name>
<evidence type="ECO:0000313" key="2">
    <source>
        <dbReference type="Proteomes" id="UP001266305"/>
    </source>
</evidence>
<evidence type="ECO:0000313" key="1">
    <source>
        <dbReference type="EMBL" id="KAK2098151.1"/>
    </source>
</evidence>
<keyword evidence="2" id="KW-1185">Reference proteome</keyword>
<dbReference type="Proteomes" id="UP001266305">
    <property type="component" value="Unassembled WGS sequence"/>
</dbReference>
<feature type="non-terminal residue" evidence="1">
    <location>
        <position position="73"/>
    </location>
</feature>
<reference evidence="1 2" key="1">
    <citation type="submission" date="2023-05" db="EMBL/GenBank/DDBJ databases">
        <title>B98-5 Cell Line De Novo Hybrid Assembly: An Optical Mapping Approach.</title>
        <authorList>
            <person name="Kananen K."/>
            <person name="Auerbach J.A."/>
            <person name="Kautto E."/>
            <person name="Blachly J.S."/>
        </authorList>
    </citation>
    <scope>NUCLEOTIDE SEQUENCE [LARGE SCALE GENOMIC DNA]</scope>
    <source>
        <strain evidence="1">B95-8</strain>
        <tissue evidence="1">Cell line</tissue>
    </source>
</reference>